<reference evidence="1" key="1">
    <citation type="submission" date="2022-01" db="EMBL/GenBank/DDBJ databases">
        <authorList>
            <person name="Jo J.-H."/>
            <person name="Im W.-T."/>
        </authorList>
    </citation>
    <scope>NUCLEOTIDE SEQUENCE</scope>
    <source>
        <strain evidence="1">G124</strain>
    </source>
</reference>
<dbReference type="Proteomes" id="UP001139410">
    <property type="component" value="Unassembled WGS sequence"/>
</dbReference>
<evidence type="ECO:0000313" key="1">
    <source>
        <dbReference type="EMBL" id="MCF2514139.1"/>
    </source>
</evidence>
<comment type="caution">
    <text evidence="1">The sequence shown here is derived from an EMBL/GenBank/DDBJ whole genome shotgun (WGS) entry which is preliminary data.</text>
</comment>
<proteinExistence type="predicted"/>
<gene>
    <name evidence="1" type="ORF">LVY65_03515</name>
</gene>
<accession>A0A9X1QKC8</accession>
<name>A0A9X1QKC8_9SPHN</name>
<organism evidence="1 2">
    <name type="scientific">Sphingomonas cremea</name>
    <dbReference type="NCBI Taxonomy" id="2904799"/>
    <lineage>
        <taxon>Bacteria</taxon>
        <taxon>Pseudomonadati</taxon>
        <taxon>Pseudomonadota</taxon>
        <taxon>Alphaproteobacteria</taxon>
        <taxon>Sphingomonadales</taxon>
        <taxon>Sphingomonadaceae</taxon>
        <taxon>Sphingomonas</taxon>
    </lineage>
</organism>
<protein>
    <submittedName>
        <fullName evidence="1">Uncharacterized protein</fullName>
    </submittedName>
</protein>
<dbReference type="RefSeq" id="WP_235066620.1">
    <property type="nucleotide sequence ID" value="NZ_JAKFGM010000001.1"/>
</dbReference>
<dbReference type="AlphaFoldDB" id="A0A9X1QKC8"/>
<keyword evidence="2" id="KW-1185">Reference proteome</keyword>
<evidence type="ECO:0000313" key="2">
    <source>
        <dbReference type="Proteomes" id="UP001139410"/>
    </source>
</evidence>
<sequence length="74" mass="8210">MARFICCTLQAKKEGGGEPVWINIDLVAAIQIDQFGLGSKIIFAGENAAQFYVQEKPHEIFEKRMVNAKSAPKI</sequence>
<dbReference type="EMBL" id="JAKFGM010000001">
    <property type="protein sequence ID" value="MCF2514139.1"/>
    <property type="molecule type" value="Genomic_DNA"/>
</dbReference>